<dbReference type="Pfam" id="PF01381">
    <property type="entry name" value="HTH_3"/>
    <property type="match status" value="1"/>
</dbReference>
<name>A0ABS6D6D2_9FIRM</name>
<evidence type="ECO:0000259" key="2">
    <source>
        <dbReference type="PROSITE" id="PS50943"/>
    </source>
</evidence>
<dbReference type="SMART" id="SM00530">
    <property type="entry name" value="HTH_XRE"/>
    <property type="match status" value="1"/>
</dbReference>
<evidence type="ECO:0000313" key="3">
    <source>
        <dbReference type="EMBL" id="MBU3877034.1"/>
    </source>
</evidence>
<dbReference type="InterPro" id="IPR001387">
    <property type="entry name" value="Cro/C1-type_HTH"/>
</dbReference>
<keyword evidence="1" id="KW-0238">DNA-binding</keyword>
<comment type="caution">
    <text evidence="3">The sequence shown here is derived from an EMBL/GenBank/DDBJ whole genome shotgun (WGS) entry which is preliminary data.</text>
</comment>
<feature type="domain" description="HTH cro/C1-type" evidence="2">
    <location>
        <begin position="6"/>
        <end position="60"/>
    </location>
</feature>
<reference evidence="3 4" key="1">
    <citation type="submission" date="2021-06" db="EMBL/GenBank/DDBJ databases">
        <title>Faecalicatena sp. nov. isolated from porcine feces.</title>
        <authorList>
            <person name="Oh B.S."/>
            <person name="Lee J.H."/>
        </authorList>
    </citation>
    <scope>NUCLEOTIDE SEQUENCE [LARGE SCALE GENOMIC DNA]</scope>
    <source>
        <strain evidence="3 4">AGMB00832</strain>
    </source>
</reference>
<organism evidence="3 4">
    <name type="scientific">Faecalicatena faecalis</name>
    <dbReference type="NCBI Taxonomy" id="2726362"/>
    <lineage>
        <taxon>Bacteria</taxon>
        <taxon>Bacillati</taxon>
        <taxon>Bacillota</taxon>
        <taxon>Clostridia</taxon>
        <taxon>Lachnospirales</taxon>
        <taxon>Lachnospiraceae</taxon>
        <taxon>Faecalicatena</taxon>
    </lineage>
</organism>
<dbReference type="Proteomes" id="UP000723714">
    <property type="component" value="Unassembled WGS sequence"/>
</dbReference>
<evidence type="ECO:0000313" key="4">
    <source>
        <dbReference type="Proteomes" id="UP000723714"/>
    </source>
</evidence>
<sequence>MIGENIRAARKAAGVSQKELAERLQVHQKDISRWENGAHVPTVEMLVKICRELNASADKILELGDCSNVQKWNERKFDRDIANN</sequence>
<dbReference type="EMBL" id="JABACJ020000014">
    <property type="protein sequence ID" value="MBU3877034.1"/>
    <property type="molecule type" value="Genomic_DNA"/>
</dbReference>
<dbReference type="PANTHER" id="PTHR46558">
    <property type="entry name" value="TRACRIPTIONAL REGULATORY PROTEIN-RELATED-RELATED"/>
    <property type="match status" value="1"/>
</dbReference>
<protein>
    <submittedName>
        <fullName evidence="3">Helix-turn-helix domain-containing protein</fullName>
    </submittedName>
</protein>
<dbReference type="RefSeq" id="WP_216243023.1">
    <property type="nucleotide sequence ID" value="NZ_JABACJ020000014.1"/>
</dbReference>
<dbReference type="PANTHER" id="PTHR46558:SF3">
    <property type="entry name" value="TRANSCRIPTIONAL REGULATOR"/>
    <property type="match status" value="1"/>
</dbReference>
<dbReference type="CDD" id="cd00093">
    <property type="entry name" value="HTH_XRE"/>
    <property type="match status" value="1"/>
</dbReference>
<accession>A0ABS6D6D2</accession>
<dbReference type="PROSITE" id="PS50943">
    <property type="entry name" value="HTH_CROC1"/>
    <property type="match status" value="1"/>
</dbReference>
<proteinExistence type="predicted"/>
<gene>
    <name evidence="3" type="ORF">HGO97_014585</name>
</gene>
<evidence type="ECO:0000256" key="1">
    <source>
        <dbReference type="ARBA" id="ARBA00023125"/>
    </source>
</evidence>
<keyword evidence="4" id="KW-1185">Reference proteome</keyword>